<keyword evidence="2" id="KW-0812">Transmembrane</keyword>
<keyword evidence="4" id="KW-1185">Reference proteome</keyword>
<dbReference type="Proteomes" id="UP001189429">
    <property type="component" value="Unassembled WGS sequence"/>
</dbReference>
<gene>
    <name evidence="3" type="ORF">PCOR1329_LOCUS60214</name>
</gene>
<protein>
    <submittedName>
        <fullName evidence="3">Uncharacterized protein</fullName>
    </submittedName>
</protein>
<evidence type="ECO:0000256" key="1">
    <source>
        <dbReference type="SAM" id="MobiDB-lite"/>
    </source>
</evidence>
<accession>A0ABN9VQ79</accession>
<keyword evidence="2" id="KW-0472">Membrane</keyword>
<evidence type="ECO:0000313" key="4">
    <source>
        <dbReference type="Proteomes" id="UP001189429"/>
    </source>
</evidence>
<dbReference type="EMBL" id="CAUYUJ010017530">
    <property type="protein sequence ID" value="CAK0875575.1"/>
    <property type="molecule type" value="Genomic_DNA"/>
</dbReference>
<feature type="region of interest" description="Disordered" evidence="1">
    <location>
        <begin position="1"/>
        <end position="24"/>
    </location>
</feature>
<evidence type="ECO:0000256" key="2">
    <source>
        <dbReference type="SAM" id="Phobius"/>
    </source>
</evidence>
<keyword evidence="2" id="KW-1133">Transmembrane helix</keyword>
<sequence length="104" mass="11425">MEAQELDELNSHQDRKGCTAGSAGPTYPGFLVALSAAALRRQHSRLRRRPAYLLMLGARKATREDRLEEADAARSQRAEGGEEGEPRLAGPEAWRDGVGLARLR</sequence>
<organism evidence="3 4">
    <name type="scientific">Prorocentrum cordatum</name>
    <dbReference type="NCBI Taxonomy" id="2364126"/>
    <lineage>
        <taxon>Eukaryota</taxon>
        <taxon>Sar</taxon>
        <taxon>Alveolata</taxon>
        <taxon>Dinophyceae</taxon>
        <taxon>Prorocentrales</taxon>
        <taxon>Prorocentraceae</taxon>
        <taxon>Prorocentrum</taxon>
    </lineage>
</organism>
<name>A0ABN9VQ79_9DINO</name>
<comment type="caution">
    <text evidence="3">The sequence shown here is derived from an EMBL/GenBank/DDBJ whole genome shotgun (WGS) entry which is preliminary data.</text>
</comment>
<feature type="transmembrane region" description="Helical" evidence="2">
    <location>
        <begin position="20"/>
        <end position="39"/>
    </location>
</feature>
<reference evidence="3" key="1">
    <citation type="submission" date="2023-10" db="EMBL/GenBank/DDBJ databases">
        <authorList>
            <person name="Chen Y."/>
            <person name="Shah S."/>
            <person name="Dougan E. K."/>
            <person name="Thang M."/>
            <person name="Chan C."/>
        </authorList>
    </citation>
    <scope>NUCLEOTIDE SEQUENCE [LARGE SCALE GENOMIC DNA]</scope>
</reference>
<proteinExistence type="predicted"/>
<feature type="compositionally biased region" description="Basic and acidic residues" evidence="1">
    <location>
        <begin position="62"/>
        <end position="86"/>
    </location>
</feature>
<feature type="region of interest" description="Disordered" evidence="1">
    <location>
        <begin position="62"/>
        <end position="104"/>
    </location>
</feature>
<evidence type="ECO:0000313" key="3">
    <source>
        <dbReference type="EMBL" id="CAK0875575.1"/>
    </source>
</evidence>